<dbReference type="InterPro" id="IPR027443">
    <property type="entry name" value="IPNS-like_sf"/>
</dbReference>
<dbReference type="PROSITE" id="PS51471">
    <property type="entry name" value="FE2OG_OXY"/>
    <property type="match status" value="1"/>
</dbReference>
<dbReference type="Pfam" id="PF14226">
    <property type="entry name" value="DIOX_N"/>
    <property type="match status" value="1"/>
</dbReference>
<dbReference type="Gramene" id="KCW60384">
    <property type="protein sequence ID" value="KCW60384"/>
    <property type="gene ID" value="EUGRSUZ_H03100"/>
</dbReference>
<dbReference type="STRING" id="71139.A0A059B2D0"/>
<dbReference type="PANTHER" id="PTHR10209">
    <property type="entry name" value="OXIDOREDUCTASE, 2OG-FE II OXYGENASE FAMILY PROTEIN"/>
    <property type="match status" value="1"/>
</dbReference>
<dbReference type="PANTHER" id="PTHR10209:SF776">
    <property type="entry name" value="2OG-FE(II) OXYGENASE FAMILY OXIDOREDUCTASE"/>
    <property type="match status" value="1"/>
</dbReference>
<evidence type="ECO:0000256" key="6">
    <source>
        <dbReference type="RuleBase" id="RU003682"/>
    </source>
</evidence>
<keyword evidence="4 6" id="KW-0560">Oxidoreductase</keyword>
<dbReference type="AlphaFoldDB" id="A0A059B2D0"/>
<comment type="cofactor">
    <cofactor evidence="1">
        <name>Fe cation</name>
        <dbReference type="ChEBI" id="CHEBI:24875"/>
    </cofactor>
</comment>
<dbReference type="OMA" id="EYHTREL"/>
<protein>
    <recommendedName>
        <fullName evidence="8">Fe2OG dioxygenase domain-containing protein</fullName>
    </recommendedName>
</protein>
<dbReference type="EMBL" id="KK198760">
    <property type="protein sequence ID" value="KCW60384.1"/>
    <property type="molecule type" value="Genomic_DNA"/>
</dbReference>
<evidence type="ECO:0000259" key="8">
    <source>
        <dbReference type="PROSITE" id="PS51471"/>
    </source>
</evidence>
<keyword evidence="3 6" id="KW-0479">Metal-binding</keyword>
<name>A0A059B2D0_EUCGR</name>
<evidence type="ECO:0000256" key="7">
    <source>
        <dbReference type="SAM" id="MobiDB-lite"/>
    </source>
</evidence>
<feature type="domain" description="Fe2OG dioxygenase" evidence="8">
    <location>
        <begin position="216"/>
        <end position="315"/>
    </location>
</feature>
<dbReference type="OrthoDB" id="288590at2759"/>
<evidence type="ECO:0000313" key="10">
    <source>
        <dbReference type="EMBL" id="KCW60384.1"/>
    </source>
</evidence>
<dbReference type="InterPro" id="IPR005123">
    <property type="entry name" value="Oxoglu/Fe-dep_dioxygenase_dom"/>
</dbReference>
<keyword evidence="5 6" id="KW-0408">Iron</keyword>
<dbReference type="InterPro" id="IPR044861">
    <property type="entry name" value="IPNS-like_FE2OG_OXY"/>
</dbReference>
<dbReference type="Gramene" id="KCW60382">
    <property type="protein sequence ID" value="KCW60382"/>
    <property type="gene ID" value="EUGRSUZ_H03097"/>
</dbReference>
<dbReference type="Pfam" id="PF03171">
    <property type="entry name" value="2OG-FeII_Oxy"/>
    <property type="match status" value="1"/>
</dbReference>
<evidence type="ECO:0000256" key="1">
    <source>
        <dbReference type="ARBA" id="ARBA00001962"/>
    </source>
</evidence>
<evidence type="ECO:0000256" key="3">
    <source>
        <dbReference type="ARBA" id="ARBA00022723"/>
    </source>
</evidence>
<evidence type="ECO:0000256" key="4">
    <source>
        <dbReference type="ARBA" id="ARBA00023002"/>
    </source>
</evidence>
<dbReference type="Gene3D" id="2.60.120.330">
    <property type="entry name" value="B-lactam Antibiotic, Isopenicillin N Synthase, Chain"/>
    <property type="match status" value="1"/>
</dbReference>
<evidence type="ECO:0000256" key="5">
    <source>
        <dbReference type="ARBA" id="ARBA00023004"/>
    </source>
</evidence>
<dbReference type="SUPFAM" id="SSF51197">
    <property type="entry name" value="Clavaminate synthase-like"/>
    <property type="match status" value="1"/>
</dbReference>
<evidence type="ECO:0000256" key="2">
    <source>
        <dbReference type="ARBA" id="ARBA00008056"/>
    </source>
</evidence>
<dbReference type="KEGG" id="egr:104414528"/>
<dbReference type="FunFam" id="2.60.120.330:FF:000005">
    <property type="entry name" value="1-aminocyclopropane-1-carboxylate oxidase homolog 1"/>
    <property type="match status" value="1"/>
</dbReference>
<dbReference type="EMBL" id="KK198760">
    <property type="protein sequence ID" value="KCW60382.1"/>
    <property type="molecule type" value="Genomic_DNA"/>
</dbReference>
<feature type="region of interest" description="Disordered" evidence="7">
    <location>
        <begin position="1"/>
        <end position="35"/>
    </location>
</feature>
<dbReference type="GO" id="GO:0051213">
    <property type="term" value="F:dioxygenase activity"/>
    <property type="evidence" value="ECO:0007669"/>
    <property type="project" value="UniProtKB-ARBA"/>
</dbReference>
<dbReference type="GO" id="GO:0046872">
    <property type="term" value="F:metal ion binding"/>
    <property type="evidence" value="ECO:0007669"/>
    <property type="project" value="UniProtKB-KW"/>
</dbReference>
<evidence type="ECO:0000313" key="9">
    <source>
        <dbReference type="EMBL" id="KCW60382.1"/>
    </source>
</evidence>
<feature type="compositionally biased region" description="Polar residues" evidence="7">
    <location>
        <begin position="1"/>
        <end position="18"/>
    </location>
</feature>
<reference evidence="9" key="1">
    <citation type="submission" date="2013-07" db="EMBL/GenBank/DDBJ databases">
        <title>The genome of Eucalyptus grandis.</title>
        <authorList>
            <person name="Schmutz J."/>
            <person name="Hayes R."/>
            <person name="Myburg A."/>
            <person name="Tuskan G."/>
            <person name="Grattapaglia D."/>
            <person name="Rokhsar D.S."/>
        </authorList>
    </citation>
    <scope>NUCLEOTIDE SEQUENCE</scope>
    <source>
        <tissue evidence="9">Leaf extractions</tissue>
    </source>
</reference>
<comment type="similarity">
    <text evidence="2 6">Belongs to the iron/ascorbate-dependent oxidoreductase family.</text>
</comment>
<organism evidence="9">
    <name type="scientific">Eucalyptus grandis</name>
    <name type="common">Flooded gum</name>
    <dbReference type="NCBI Taxonomy" id="71139"/>
    <lineage>
        <taxon>Eukaryota</taxon>
        <taxon>Viridiplantae</taxon>
        <taxon>Streptophyta</taxon>
        <taxon>Embryophyta</taxon>
        <taxon>Tracheophyta</taxon>
        <taxon>Spermatophyta</taxon>
        <taxon>Magnoliopsida</taxon>
        <taxon>eudicotyledons</taxon>
        <taxon>Gunneridae</taxon>
        <taxon>Pentapetalae</taxon>
        <taxon>rosids</taxon>
        <taxon>malvids</taxon>
        <taxon>Myrtales</taxon>
        <taxon>Myrtaceae</taxon>
        <taxon>Myrtoideae</taxon>
        <taxon>Eucalypteae</taxon>
        <taxon>Eucalyptus</taxon>
    </lineage>
</organism>
<sequence length="369" mass="41181">MEVATDSTGVAPSTYNRNQELKDFDETKSGVKGLSDSGLPKIPRIFVRPAEEIACDHSKSGAARIQIPIIDLKNLATDRPGTVEQVLEAAREVGFFQVVNHGVPQSILEGAFDAARSFHELPKEVKAEYYGRDGKRRVNFSCNFDLYKTTYATWRDTLFCLMEPEPLDPEELHLVCRDAIMEYSKQVKAVGIALLELLSEALGLKPDYLVNMDCAKGHALLYHYYPACPEPDLTLGTASHSDPDFFTILLQDDIGGLQVYYQDQWVDVPTVAGALVVNIGDLLQLMSNDIFKSVEHRVLSKDVGPRLSIACFFTLYEDPKSKIYGPIKELLSEDRPALYREITLGEFMTHYYSKGLDGTSALAPFRLPS</sequence>
<accession>A0A059B2D0</accession>
<feature type="compositionally biased region" description="Basic and acidic residues" evidence="7">
    <location>
        <begin position="19"/>
        <end position="29"/>
    </location>
</feature>
<dbReference type="eggNOG" id="KOG0143">
    <property type="taxonomic scope" value="Eukaryota"/>
</dbReference>
<proteinExistence type="inferred from homology"/>
<gene>
    <name evidence="9" type="ORF">EUGRSUZ_H03097</name>
    <name evidence="10" type="ORF">EUGRSUZ_H03100</name>
</gene>
<dbReference type="InterPro" id="IPR026992">
    <property type="entry name" value="DIOX_N"/>
</dbReference>